<keyword evidence="6" id="KW-1185">Reference proteome</keyword>
<keyword evidence="2" id="KW-0393">Immunoglobulin domain</keyword>
<dbReference type="InterPro" id="IPR036116">
    <property type="entry name" value="FN3_sf"/>
</dbReference>
<dbReference type="eggNOG" id="KOG3510">
    <property type="taxonomic scope" value="Eukaryota"/>
</dbReference>
<evidence type="ECO:0000259" key="4">
    <source>
        <dbReference type="PROSITE" id="PS50853"/>
    </source>
</evidence>
<proteinExistence type="predicted"/>
<dbReference type="InterPro" id="IPR003599">
    <property type="entry name" value="Ig_sub"/>
</dbReference>
<protein>
    <recommendedName>
        <fullName evidence="7">Dscam</fullName>
    </recommendedName>
</protein>
<dbReference type="SUPFAM" id="SSF49265">
    <property type="entry name" value="Fibronectin type III"/>
    <property type="match status" value="1"/>
</dbReference>
<dbReference type="Proteomes" id="UP000014500">
    <property type="component" value="Unassembled WGS sequence"/>
</dbReference>
<feature type="domain" description="Ig-like" evidence="3">
    <location>
        <begin position="61"/>
        <end position="172"/>
    </location>
</feature>
<dbReference type="GO" id="GO:0005886">
    <property type="term" value="C:plasma membrane"/>
    <property type="evidence" value="ECO:0007669"/>
    <property type="project" value="TreeGrafter"/>
</dbReference>
<dbReference type="STRING" id="126957.T1JE42"/>
<dbReference type="PANTHER" id="PTHR10075:SF14">
    <property type="entry name" value="CELL ADHESION MOLECULE DSCAM2-RELATED"/>
    <property type="match status" value="1"/>
</dbReference>
<dbReference type="SMART" id="SM00409">
    <property type="entry name" value="IG"/>
    <property type="match status" value="1"/>
</dbReference>
<evidence type="ECO:0000313" key="6">
    <source>
        <dbReference type="Proteomes" id="UP000014500"/>
    </source>
</evidence>
<dbReference type="InterPro" id="IPR013783">
    <property type="entry name" value="Ig-like_fold"/>
</dbReference>
<dbReference type="InterPro" id="IPR003961">
    <property type="entry name" value="FN3_dom"/>
</dbReference>
<accession>T1JE42</accession>
<name>T1JE42_STRMM</name>
<dbReference type="InterPro" id="IPR036179">
    <property type="entry name" value="Ig-like_dom_sf"/>
</dbReference>
<keyword evidence="1" id="KW-0677">Repeat</keyword>
<dbReference type="Gene3D" id="2.60.40.10">
    <property type="entry name" value="Immunoglobulins"/>
    <property type="match status" value="3"/>
</dbReference>
<dbReference type="InterPro" id="IPR007110">
    <property type="entry name" value="Ig-like_dom"/>
</dbReference>
<evidence type="ECO:0000256" key="2">
    <source>
        <dbReference type="ARBA" id="ARBA00023319"/>
    </source>
</evidence>
<dbReference type="PROSITE" id="PS50853">
    <property type="entry name" value="FN3"/>
    <property type="match status" value="1"/>
</dbReference>
<feature type="domain" description="Fibronectin type-III" evidence="4">
    <location>
        <begin position="181"/>
        <end position="220"/>
    </location>
</feature>
<evidence type="ECO:0000313" key="5">
    <source>
        <dbReference type="EnsemblMetazoa" id="SMAR012079-PA"/>
    </source>
</evidence>
<dbReference type="AlphaFoldDB" id="T1JE42"/>
<dbReference type="GO" id="GO:0070593">
    <property type="term" value="P:dendrite self-avoidance"/>
    <property type="evidence" value="ECO:0007669"/>
    <property type="project" value="TreeGrafter"/>
</dbReference>
<dbReference type="PANTHER" id="PTHR10075">
    <property type="entry name" value="BASIGIN RELATED"/>
    <property type="match status" value="1"/>
</dbReference>
<evidence type="ECO:0000259" key="3">
    <source>
        <dbReference type="PROSITE" id="PS50835"/>
    </source>
</evidence>
<dbReference type="CDD" id="cd00063">
    <property type="entry name" value="FN3"/>
    <property type="match status" value="1"/>
</dbReference>
<dbReference type="InterPro" id="IPR013098">
    <property type="entry name" value="Ig_I-set"/>
</dbReference>
<dbReference type="PhylomeDB" id="T1JE42"/>
<organism evidence="5 6">
    <name type="scientific">Strigamia maritima</name>
    <name type="common">European centipede</name>
    <name type="synonym">Geophilus maritimus</name>
    <dbReference type="NCBI Taxonomy" id="126957"/>
    <lineage>
        <taxon>Eukaryota</taxon>
        <taxon>Metazoa</taxon>
        <taxon>Ecdysozoa</taxon>
        <taxon>Arthropoda</taxon>
        <taxon>Myriapoda</taxon>
        <taxon>Chilopoda</taxon>
        <taxon>Pleurostigmophora</taxon>
        <taxon>Geophilomorpha</taxon>
        <taxon>Linotaeniidae</taxon>
        <taxon>Strigamia</taxon>
    </lineage>
</organism>
<sequence>SDAKGRKNKVQDGNGVRLLTNGSLEIKNVNLNHAGYYFCLSENAIGSISESHMIYLSAVPPQLHKKFQNNTVQKGDSVHFKCVAHGDQPMTFTWYINGVAFNENSNTNDPFGQESISSPLKSNCINRYVIKQSNDDGSVTSEFAIKKADRKDSTSFICSAENSYGSENATFSLMVLEKPDAPEDVRIAGATNRTVVVEWTAPFSGNNPINKYILQYKLIA</sequence>
<evidence type="ECO:0000256" key="1">
    <source>
        <dbReference type="ARBA" id="ARBA00022737"/>
    </source>
</evidence>
<dbReference type="GO" id="GO:0007156">
    <property type="term" value="P:homophilic cell adhesion via plasma membrane adhesion molecules"/>
    <property type="evidence" value="ECO:0007669"/>
    <property type="project" value="TreeGrafter"/>
</dbReference>
<dbReference type="GO" id="GO:0007411">
    <property type="term" value="P:axon guidance"/>
    <property type="evidence" value="ECO:0007669"/>
    <property type="project" value="TreeGrafter"/>
</dbReference>
<dbReference type="EMBL" id="JH432115">
    <property type="status" value="NOT_ANNOTATED_CDS"/>
    <property type="molecule type" value="Genomic_DNA"/>
</dbReference>
<dbReference type="PROSITE" id="PS50835">
    <property type="entry name" value="IG_LIKE"/>
    <property type="match status" value="1"/>
</dbReference>
<dbReference type="OMA" id="ISESHMI"/>
<dbReference type="Pfam" id="PF07679">
    <property type="entry name" value="I-set"/>
    <property type="match status" value="1"/>
</dbReference>
<dbReference type="HOGENOM" id="CLU_1258922_0_0_1"/>
<evidence type="ECO:0008006" key="7">
    <source>
        <dbReference type="Google" id="ProtNLM"/>
    </source>
</evidence>
<dbReference type="EnsemblMetazoa" id="SMAR012079-RA">
    <property type="protein sequence ID" value="SMAR012079-PA"/>
    <property type="gene ID" value="SMAR012079"/>
</dbReference>
<dbReference type="GO" id="GO:0098632">
    <property type="term" value="F:cell-cell adhesion mediator activity"/>
    <property type="evidence" value="ECO:0007669"/>
    <property type="project" value="TreeGrafter"/>
</dbReference>
<dbReference type="SUPFAM" id="SSF48726">
    <property type="entry name" value="Immunoglobulin"/>
    <property type="match status" value="2"/>
</dbReference>
<reference evidence="5" key="2">
    <citation type="submission" date="2015-02" db="UniProtKB">
        <authorList>
            <consortium name="EnsemblMetazoa"/>
        </authorList>
    </citation>
    <scope>IDENTIFICATION</scope>
</reference>
<reference evidence="6" key="1">
    <citation type="submission" date="2011-05" db="EMBL/GenBank/DDBJ databases">
        <authorList>
            <person name="Richards S.R."/>
            <person name="Qu J."/>
            <person name="Jiang H."/>
            <person name="Jhangiani S.N."/>
            <person name="Agravi P."/>
            <person name="Goodspeed R."/>
            <person name="Gross S."/>
            <person name="Mandapat C."/>
            <person name="Jackson L."/>
            <person name="Mathew T."/>
            <person name="Pu L."/>
            <person name="Thornton R."/>
            <person name="Saada N."/>
            <person name="Wilczek-Boney K.B."/>
            <person name="Lee S."/>
            <person name="Kovar C."/>
            <person name="Wu Y."/>
            <person name="Scherer S.E."/>
            <person name="Worley K.C."/>
            <person name="Muzny D.M."/>
            <person name="Gibbs R."/>
        </authorList>
    </citation>
    <scope>NUCLEOTIDE SEQUENCE</scope>
    <source>
        <strain evidence="6">Brora</strain>
    </source>
</reference>
<dbReference type="GO" id="GO:0030424">
    <property type="term" value="C:axon"/>
    <property type="evidence" value="ECO:0007669"/>
    <property type="project" value="TreeGrafter"/>
</dbReference>